<organism evidence="11">
    <name type="scientific">hydrothermal vent metagenome</name>
    <dbReference type="NCBI Taxonomy" id="652676"/>
    <lineage>
        <taxon>unclassified sequences</taxon>
        <taxon>metagenomes</taxon>
        <taxon>ecological metagenomes</taxon>
    </lineage>
</organism>
<dbReference type="Pfam" id="PF02518">
    <property type="entry name" value="HATPase_c"/>
    <property type="match status" value="1"/>
</dbReference>
<feature type="transmembrane region" description="Helical" evidence="8">
    <location>
        <begin position="328"/>
        <end position="350"/>
    </location>
</feature>
<protein>
    <recommendedName>
        <fullName evidence="2">histidine kinase</fullName>
        <ecNumber evidence="2">2.7.13.3</ecNumber>
    </recommendedName>
</protein>
<dbReference type="GO" id="GO:0005524">
    <property type="term" value="F:ATP binding"/>
    <property type="evidence" value="ECO:0007669"/>
    <property type="project" value="UniProtKB-KW"/>
</dbReference>
<dbReference type="Pfam" id="PF07730">
    <property type="entry name" value="HisKA_3"/>
    <property type="match status" value="1"/>
</dbReference>
<dbReference type="Gene3D" id="6.10.340.10">
    <property type="match status" value="1"/>
</dbReference>
<dbReference type="InterPro" id="IPR029151">
    <property type="entry name" value="Sensor-like_sf"/>
</dbReference>
<evidence type="ECO:0000259" key="10">
    <source>
        <dbReference type="PROSITE" id="PS50885"/>
    </source>
</evidence>
<dbReference type="PROSITE" id="PS50885">
    <property type="entry name" value="HAMP"/>
    <property type="match status" value="1"/>
</dbReference>
<name>A0A3B0VTD3_9ZZZZ</name>
<dbReference type="Gene3D" id="1.20.5.1930">
    <property type="match status" value="1"/>
</dbReference>
<dbReference type="Gene3D" id="3.30.565.10">
    <property type="entry name" value="Histidine kinase-like ATPase, C-terminal domain"/>
    <property type="match status" value="1"/>
</dbReference>
<keyword evidence="5" id="KW-0547">Nucleotide-binding</keyword>
<sequence length="776" mass="86340">MILSRFYQQQNLRTRLIFAFMLTVLIPLLGTSLYGNWITSQTLQSRAVEAAQADLHLRHLQMEETLRGVEENLLFLSQMNSLTALINGRSLENLARAQIDFADFVSTHPDIFQARYLDETGLEIVRIDATPQGQALLPPPDQLQNKANRYYFIQTMALPLGAVFISPIDLNREFGQIQQPHTPTLRYATAVVAADGTPAGIVIFNINAERLLQFVRGDTLSLTDDAGYFLAHANPNFEWGSPVDLNSGINLQTIYPGSWQEIRQTDQGVILPQPESSWQAAWEFITPFVANEDGRRVLAFETVQAGGNRWHLINDLPRAALFAPIETFRITAVFIVIWAMILAAGIAMLFSRQIAQPIQQLTAKARQFGQTHGAVLPRHPAPSAPTRYEIDELADAFQDMTFALERQMSQLTQLNLAGHHIAARLEQSEVFMAVSSAVHRIFPVEYLIISLQETILHQDGEITWAAYRHESLPNIVQKQALAEGNWTTIPLSEANLPSGYLCCAPLCVEGKIGLIELYGADSILDSQATGELLATLAVQVSIALENAELVARLALRRAELQALLVQILSAQEEERRRVAYDIHDGLIQMLVGVRLQLNNYLAERELEPEHRGQLQKGIDGLATAIVEARRVIEGLRPAALDDLGLVETIRYAAKELCREKGCQLHFVDDVADGRLPPAVETTAFRILQEAFTNARKYAQMSHLYVTLKQDAEMFYATVKDDGDGFDMGQVITTKEGGFGLRSMQERARLLGGDCVVESEIGVGTAVYITLPIRNEP</sequence>
<dbReference type="SUPFAM" id="SSF55874">
    <property type="entry name" value="ATPase domain of HSP90 chaperone/DNA topoisomerase II/histidine kinase"/>
    <property type="match status" value="1"/>
</dbReference>
<dbReference type="CDD" id="cd18773">
    <property type="entry name" value="PDC1_HK_sensor"/>
    <property type="match status" value="1"/>
</dbReference>
<keyword evidence="8" id="KW-0812">Transmembrane</keyword>
<dbReference type="GO" id="GO:0000155">
    <property type="term" value="F:phosphorelay sensor kinase activity"/>
    <property type="evidence" value="ECO:0007669"/>
    <property type="project" value="InterPro"/>
</dbReference>
<dbReference type="InterPro" id="IPR003594">
    <property type="entry name" value="HATPase_dom"/>
</dbReference>
<dbReference type="Pfam" id="PF00672">
    <property type="entry name" value="HAMP"/>
    <property type="match status" value="1"/>
</dbReference>
<keyword evidence="7" id="KW-0067">ATP-binding</keyword>
<evidence type="ECO:0000313" key="11">
    <source>
        <dbReference type="EMBL" id="VAW35536.1"/>
    </source>
</evidence>
<reference evidence="11" key="1">
    <citation type="submission" date="2018-06" db="EMBL/GenBank/DDBJ databases">
        <authorList>
            <person name="Zhirakovskaya E."/>
        </authorList>
    </citation>
    <scope>NUCLEOTIDE SEQUENCE</scope>
</reference>
<evidence type="ECO:0000256" key="2">
    <source>
        <dbReference type="ARBA" id="ARBA00012438"/>
    </source>
</evidence>
<dbReference type="AlphaFoldDB" id="A0A3B0VTD3"/>
<keyword evidence="8" id="KW-1133">Transmembrane helix</keyword>
<evidence type="ECO:0000256" key="5">
    <source>
        <dbReference type="ARBA" id="ARBA00022741"/>
    </source>
</evidence>
<proteinExistence type="predicted"/>
<dbReference type="InterPro" id="IPR048760">
    <property type="entry name" value="VP0354-like_sensor_dom"/>
</dbReference>
<dbReference type="Gene3D" id="3.30.450.20">
    <property type="entry name" value="PAS domain"/>
    <property type="match status" value="2"/>
</dbReference>
<evidence type="ECO:0000256" key="6">
    <source>
        <dbReference type="ARBA" id="ARBA00022777"/>
    </source>
</evidence>
<feature type="domain" description="Histidine kinase" evidence="9">
    <location>
        <begin position="685"/>
        <end position="774"/>
    </location>
</feature>
<dbReference type="EC" id="2.7.13.3" evidence="2"/>
<dbReference type="CDD" id="cd16917">
    <property type="entry name" value="HATPase_UhpB-NarQ-NarX-like"/>
    <property type="match status" value="1"/>
</dbReference>
<keyword evidence="3" id="KW-0597">Phosphoprotein</keyword>
<dbReference type="InterPro" id="IPR029016">
    <property type="entry name" value="GAF-like_dom_sf"/>
</dbReference>
<keyword evidence="6" id="KW-0418">Kinase</keyword>
<dbReference type="SUPFAM" id="SSF103190">
    <property type="entry name" value="Sensory domain-like"/>
    <property type="match status" value="2"/>
</dbReference>
<feature type="domain" description="HAMP" evidence="10">
    <location>
        <begin position="352"/>
        <end position="409"/>
    </location>
</feature>
<gene>
    <name evidence="11" type="ORF">MNBD_CHLOROFLEXI01-3443</name>
</gene>
<dbReference type="InterPro" id="IPR003660">
    <property type="entry name" value="HAMP_dom"/>
</dbReference>
<dbReference type="EMBL" id="UOEU01000590">
    <property type="protein sequence ID" value="VAW35536.1"/>
    <property type="molecule type" value="Genomic_DNA"/>
</dbReference>
<dbReference type="SMART" id="SM00387">
    <property type="entry name" value="HATPase_c"/>
    <property type="match status" value="1"/>
</dbReference>
<keyword evidence="4" id="KW-0808">Transferase</keyword>
<dbReference type="PANTHER" id="PTHR24421">
    <property type="entry name" value="NITRATE/NITRITE SENSOR PROTEIN NARX-RELATED"/>
    <property type="match status" value="1"/>
</dbReference>
<dbReference type="PROSITE" id="PS50109">
    <property type="entry name" value="HIS_KIN"/>
    <property type="match status" value="1"/>
</dbReference>
<evidence type="ECO:0000259" key="9">
    <source>
        <dbReference type="PROSITE" id="PS50109"/>
    </source>
</evidence>
<dbReference type="InterPro" id="IPR005467">
    <property type="entry name" value="His_kinase_dom"/>
</dbReference>
<evidence type="ECO:0000256" key="4">
    <source>
        <dbReference type="ARBA" id="ARBA00022679"/>
    </source>
</evidence>
<evidence type="ECO:0000256" key="1">
    <source>
        <dbReference type="ARBA" id="ARBA00000085"/>
    </source>
</evidence>
<dbReference type="InterPro" id="IPR036890">
    <property type="entry name" value="HATPase_C_sf"/>
</dbReference>
<evidence type="ECO:0000256" key="7">
    <source>
        <dbReference type="ARBA" id="ARBA00022840"/>
    </source>
</evidence>
<dbReference type="SMART" id="SM00304">
    <property type="entry name" value="HAMP"/>
    <property type="match status" value="1"/>
</dbReference>
<keyword evidence="8" id="KW-0472">Membrane</keyword>
<feature type="transmembrane region" description="Helical" evidence="8">
    <location>
        <begin position="16"/>
        <end position="37"/>
    </location>
</feature>
<dbReference type="Pfam" id="PF21623">
    <property type="entry name" value="HK_sensor_dom_bact"/>
    <property type="match status" value="1"/>
</dbReference>
<evidence type="ECO:0000256" key="8">
    <source>
        <dbReference type="SAM" id="Phobius"/>
    </source>
</evidence>
<dbReference type="PANTHER" id="PTHR24421:SF10">
    <property type="entry name" value="NITRATE_NITRITE SENSOR PROTEIN NARQ"/>
    <property type="match status" value="1"/>
</dbReference>
<dbReference type="InterPro" id="IPR011712">
    <property type="entry name" value="Sig_transdc_His_kin_sub3_dim/P"/>
</dbReference>
<evidence type="ECO:0000256" key="3">
    <source>
        <dbReference type="ARBA" id="ARBA00022553"/>
    </source>
</evidence>
<comment type="catalytic activity">
    <reaction evidence="1">
        <text>ATP + protein L-histidine = ADP + protein N-phospho-L-histidine.</text>
        <dbReference type="EC" id="2.7.13.3"/>
    </reaction>
</comment>
<dbReference type="GO" id="GO:0046983">
    <property type="term" value="F:protein dimerization activity"/>
    <property type="evidence" value="ECO:0007669"/>
    <property type="project" value="InterPro"/>
</dbReference>
<dbReference type="InterPro" id="IPR050482">
    <property type="entry name" value="Sensor_HK_TwoCompSys"/>
</dbReference>
<dbReference type="Gene3D" id="3.30.450.40">
    <property type="match status" value="1"/>
</dbReference>
<dbReference type="SUPFAM" id="SSF55781">
    <property type="entry name" value="GAF domain-like"/>
    <property type="match status" value="1"/>
</dbReference>
<accession>A0A3B0VTD3</accession>
<dbReference type="GO" id="GO:0016020">
    <property type="term" value="C:membrane"/>
    <property type="evidence" value="ECO:0007669"/>
    <property type="project" value="InterPro"/>
</dbReference>